<dbReference type="GO" id="GO:0046872">
    <property type="term" value="F:metal ion binding"/>
    <property type="evidence" value="ECO:0007669"/>
    <property type="project" value="UniProtKB-KW"/>
</dbReference>
<dbReference type="PANTHER" id="PTHR47707:SF1">
    <property type="entry name" value="NUDIX HYDROLASE FAMILY PROTEIN"/>
    <property type="match status" value="1"/>
</dbReference>
<keyword evidence="6" id="KW-0227">DNA damage</keyword>
<evidence type="ECO:0000259" key="17">
    <source>
        <dbReference type="PROSITE" id="PS51462"/>
    </source>
</evidence>
<evidence type="ECO:0000256" key="14">
    <source>
        <dbReference type="ARBA" id="ARBA00041592"/>
    </source>
</evidence>
<keyword evidence="19" id="KW-1185">Reference proteome</keyword>
<evidence type="ECO:0000256" key="7">
    <source>
        <dbReference type="ARBA" id="ARBA00022801"/>
    </source>
</evidence>
<evidence type="ECO:0000256" key="5">
    <source>
        <dbReference type="ARBA" id="ARBA00022723"/>
    </source>
</evidence>
<feature type="domain" description="Nudix hydrolase" evidence="17">
    <location>
        <begin position="3"/>
        <end position="132"/>
    </location>
</feature>
<proteinExistence type="inferred from homology"/>
<dbReference type="AlphaFoldDB" id="A0A6B2LY18"/>
<dbReference type="PRINTS" id="PR00502">
    <property type="entry name" value="NUDIXFAMILY"/>
</dbReference>
<dbReference type="SUPFAM" id="SSF55811">
    <property type="entry name" value="Nudix"/>
    <property type="match status" value="1"/>
</dbReference>
<dbReference type="Pfam" id="PF00293">
    <property type="entry name" value="NUDIX"/>
    <property type="match status" value="1"/>
</dbReference>
<keyword evidence="5" id="KW-0479">Metal-binding</keyword>
<evidence type="ECO:0000256" key="6">
    <source>
        <dbReference type="ARBA" id="ARBA00022763"/>
    </source>
</evidence>
<keyword evidence="9" id="KW-0234">DNA repair</keyword>
<dbReference type="EMBL" id="JAAGNX010000001">
    <property type="protein sequence ID" value="NDV61508.1"/>
    <property type="molecule type" value="Genomic_DNA"/>
</dbReference>
<dbReference type="InterPro" id="IPR000086">
    <property type="entry name" value="NUDIX_hydrolase_dom"/>
</dbReference>
<evidence type="ECO:0000256" key="12">
    <source>
        <dbReference type="ARBA" id="ARBA00038905"/>
    </source>
</evidence>
<protein>
    <recommendedName>
        <fullName evidence="13">8-oxo-dGTP diphosphatase</fullName>
        <ecNumber evidence="12">3.6.1.55</ecNumber>
    </recommendedName>
    <alternativeName>
        <fullName evidence="16">7,8-dihydro-8-oxoguanine-triphosphatase</fullName>
    </alternativeName>
    <alternativeName>
        <fullName evidence="15">Mutator protein MutT</fullName>
    </alternativeName>
    <alternativeName>
        <fullName evidence="14">dGTP pyrophosphohydrolase</fullName>
    </alternativeName>
</protein>
<organism evidence="18 19">
    <name type="scientific">Oceanipulchritudo coccoides</name>
    <dbReference type="NCBI Taxonomy" id="2706888"/>
    <lineage>
        <taxon>Bacteria</taxon>
        <taxon>Pseudomonadati</taxon>
        <taxon>Verrucomicrobiota</taxon>
        <taxon>Opitutia</taxon>
        <taxon>Puniceicoccales</taxon>
        <taxon>Oceanipulchritudinaceae</taxon>
        <taxon>Oceanipulchritudo</taxon>
    </lineage>
</organism>
<keyword evidence="3" id="KW-0515">Mutator protein</keyword>
<dbReference type="GO" id="GO:0035539">
    <property type="term" value="F:8-oxo-7,8-dihydrodeoxyguanosine triphosphate pyrophosphatase activity"/>
    <property type="evidence" value="ECO:0007669"/>
    <property type="project" value="UniProtKB-EC"/>
</dbReference>
<dbReference type="InterPro" id="IPR015797">
    <property type="entry name" value="NUDIX_hydrolase-like_dom_sf"/>
</dbReference>
<dbReference type="PROSITE" id="PS51462">
    <property type="entry name" value="NUDIX"/>
    <property type="match status" value="1"/>
</dbReference>
<evidence type="ECO:0000313" key="18">
    <source>
        <dbReference type="EMBL" id="NDV61508.1"/>
    </source>
</evidence>
<comment type="cofactor">
    <cofactor evidence="1">
        <name>Mg(2+)</name>
        <dbReference type="ChEBI" id="CHEBI:18420"/>
    </cofactor>
</comment>
<comment type="caution">
    <text evidence="18">The sequence shown here is derived from an EMBL/GenBank/DDBJ whole genome shotgun (WGS) entry which is preliminary data.</text>
</comment>
<dbReference type="Proteomes" id="UP000478417">
    <property type="component" value="Unassembled WGS sequence"/>
</dbReference>
<evidence type="ECO:0000256" key="10">
    <source>
        <dbReference type="ARBA" id="ARBA00035861"/>
    </source>
</evidence>
<comment type="catalytic activity">
    <reaction evidence="11">
        <text>8-oxo-GTP + H2O = 8-oxo-GMP + diphosphate + H(+)</text>
        <dbReference type="Rhea" id="RHEA:67616"/>
        <dbReference type="ChEBI" id="CHEBI:15377"/>
        <dbReference type="ChEBI" id="CHEBI:15378"/>
        <dbReference type="ChEBI" id="CHEBI:33019"/>
        <dbReference type="ChEBI" id="CHEBI:143553"/>
        <dbReference type="ChEBI" id="CHEBI:145694"/>
    </reaction>
</comment>
<accession>A0A6B2LY18</accession>
<dbReference type="CDD" id="cd03425">
    <property type="entry name" value="NUDIX_MutT_NudA_like"/>
    <property type="match status" value="1"/>
</dbReference>
<comment type="similarity">
    <text evidence="2">Belongs to the Nudix hydrolase family.</text>
</comment>
<evidence type="ECO:0000256" key="15">
    <source>
        <dbReference type="ARBA" id="ARBA00041979"/>
    </source>
</evidence>
<dbReference type="GO" id="GO:0006260">
    <property type="term" value="P:DNA replication"/>
    <property type="evidence" value="ECO:0007669"/>
    <property type="project" value="UniProtKB-KW"/>
</dbReference>
<evidence type="ECO:0000256" key="11">
    <source>
        <dbReference type="ARBA" id="ARBA00036904"/>
    </source>
</evidence>
<dbReference type="InterPro" id="IPR047127">
    <property type="entry name" value="MutT-like"/>
</dbReference>
<keyword evidence="4" id="KW-0235">DNA replication</keyword>
<dbReference type="GO" id="GO:0006281">
    <property type="term" value="P:DNA repair"/>
    <property type="evidence" value="ECO:0007669"/>
    <property type="project" value="UniProtKB-KW"/>
</dbReference>
<evidence type="ECO:0000256" key="13">
    <source>
        <dbReference type="ARBA" id="ARBA00040794"/>
    </source>
</evidence>
<evidence type="ECO:0000256" key="16">
    <source>
        <dbReference type="ARBA" id="ARBA00042798"/>
    </source>
</evidence>
<dbReference type="InterPro" id="IPR020476">
    <property type="entry name" value="Nudix_hydrolase"/>
</dbReference>
<dbReference type="GO" id="GO:0008413">
    <property type="term" value="F:8-oxo-7,8-dihydroguanosine triphosphate pyrophosphatase activity"/>
    <property type="evidence" value="ECO:0007669"/>
    <property type="project" value="TreeGrafter"/>
</dbReference>
<name>A0A6B2LY18_9BACT</name>
<dbReference type="PANTHER" id="PTHR47707">
    <property type="entry name" value="8-OXO-DGTP DIPHOSPHATASE"/>
    <property type="match status" value="1"/>
</dbReference>
<keyword evidence="8" id="KW-0460">Magnesium</keyword>
<gene>
    <name evidence="18" type="ORF">G0Q06_03495</name>
</gene>
<evidence type="ECO:0000256" key="3">
    <source>
        <dbReference type="ARBA" id="ARBA00022457"/>
    </source>
</evidence>
<dbReference type="Gene3D" id="3.90.79.10">
    <property type="entry name" value="Nucleoside Triphosphate Pyrophosphohydrolase"/>
    <property type="match status" value="1"/>
</dbReference>
<keyword evidence="7 18" id="KW-0378">Hydrolase</keyword>
<evidence type="ECO:0000256" key="9">
    <source>
        <dbReference type="ARBA" id="ARBA00023204"/>
    </source>
</evidence>
<comment type="catalytic activity">
    <reaction evidence="10">
        <text>8-oxo-dGTP + H2O = 8-oxo-dGMP + diphosphate + H(+)</text>
        <dbReference type="Rhea" id="RHEA:31575"/>
        <dbReference type="ChEBI" id="CHEBI:15377"/>
        <dbReference type="ChEBI" id="CHEBI:15378"/>
        <dbReference type="ChEBI" id="CHEBI:33019"/>
        <dbReference type="ChEBI" id="CHEBI:63224"/>
        <dbReference type="ChEBI" id="CHEBI:77896"/>
        <dbReference type="EC" id="3.6.1.55"/>
    </reaction>
</comment>
<dbReference type="GO" id="GO:0044716">
    <property type="term" value="F:8-oxo-GDP phosphatase activity"/>
    <property type="evidence" value="ECO:0007669"/>
    <property type="project" value="TreeGrafter"/>
</dbReference>
<evidence type="ECO:0000256" key="8">
    <source>
        <dbReference type="ARBA" id="ARBA00022842"/>
    </source>
</evidence>
<evidence type="ECO:0000313" key="19">
    <source>
        <dbReference type="Proteomes" id="UP000478417"/>
    </source>
</evidence>
<dbReference type="RefSeq" id="WP_163962512.1">
    <property type="nucleotide sequence ID" value="NZ_JAAGNX010000001.1"/>
</dbReference>
<evidence type="ECO:0000256" key="1">
    <source>
        <dbReference type="ARBA" id="ARBA00001946"/>
    </source>
</evidence>
<reference evidence="18 19" key="1">
    <citation type="submission" date="2020-02" db="EMBL/GenBank/DDBJ databases">
        <title>Albibacoteraceae fam. nov., the first described family within the subdivision 4 Verrucomicrobia.</title>
        <authorList>
            <person name="Xi F."/>
        </authorList>
    </citation>
    <scope>NUCLEOTIDE SEQUENCE [LARGE SCALE GENOMIC DNA]</scope>
    <source>
        <strain evidence="18 19">CK1056</strain>
    </source>
</reference>
<evidence type="ECO:0000256" key="4">
    <source>
        <dbReference type="ARBA" id="ARBA00022705"/>
    </source>
</evidence>
<dbReference type="EC" id="3.6.1.55" evidence="12"/>
<dbReference type="GO" id="GO:0044715">
    <property type="term" value="F:8-oxo-dGDP phosphatase activity"/>
    <property type="evidence" value="ECO:0007669"/>
    <property type="project" value="TreeGrafter"/>
</dbReference>
<evidence type="ECO:0000256" key="2">
    <source>
        <dbReference type="ARBA" id="ARBA00005582"/>
    </source>
</evidence>
<sequence>MELKHLKVVCGIIVHKDRILATRRDPGRAFPLLWEFPGGKIEAGESGEEALHRELLEELSLKVKIVQPLEPVEHRENGHHLILIPFLCKPAQEQAPVLHEHVEMRWANLQELRRLEWAPADIPIVETLPQFLQSSS</sequence>